<protein>
    <submittedName>
        <fullName evidence="2">Uncharacterized protein</fullName>
    </submittedName>
</protein>
<name>A0A9P4UV68_9PLEO</name>
<dbReference type="AlphaFoldDB" id="A0A9P4UV68"/>
<dbReference type="Pfam" id="PF11807">
    <property type="entry name" value="UstYa"/>
    <property type="match status" value="1"/>
</dbReference>
<evidence type="ECO:0000313" key="2">
    <source>
        <dbReference type="EMBL" id="KAF2726541.1"/>
    </source>
</evidence>
<dbReference type="Proteomes" id="UP000799444">
    <property type="component" value="Unassembled WGS sequence"/>
</dbReference>
<comment type="similarity">
    <text evidence="1">Belongs to the ustYa family.</text>
</comment>
<dbReference type="PANTHER" id="PTHR33365:SF12">
    <property type="entry name" value="TAT PATHWAY SIGNAL SEQUENCE"/>
    <property type="match status" value="1"/>
</dbReference>
<reference evidence="2" key="1">
    <citation type="journal article" date="2020" name="Stud. Mycol.">
        <title>101 Dothideomycetes genomes: a test case for predicting lifestyles and emergence of pathogens.</title>
        <authorList>
            <person name="Haridas S."/>
            <person name="Albert R."/>
            <person name="Binder M."/>
            <person name="Bloem J."/>
            <person name="Labutti K."/>
            <person name="Salamov A."/>
            <person name="Andreopoulos B."/>
            <person name="Baker S."/>
            <person name="Barry K."/>
            <person name="Bills G."/>
            <person name="Bluhm B."/>
            <person name="Cannon C."/>
            <person name="Castanera R."/>
            <person name="Culley D."/>
            <person name="Daum C."/>
            <person name="Ezra D."/>
            <person name="Gonzalez J."/>
            <person name="Henrissat B."/>
            <person name="Kuo A."/>
            <person name="Liang C."/>
            <person name="Lipzen A."/>
            <person name="Lutzoni F."/>
            <person name="Magnuson J."/>
            <person name="Mondo S."/>
            <person name="Nolan M."/>
            <person name="Ohm R."/>
            <person name="Pangilinan J."/>
            <person name="Park H.-J."/>
            <person name="Ramirez L."/>
            <person name="Alfaro M."/>
            <person name="Sun H."/>
            <person name="Tritt A."/>
            <person name="Yoshinaga Y."/>
            <person name="Zwiers L.-H."/>
            <person name="Turgeon B."/>
            <person name="Goodwin S."/>
            <person name="Spatafora J."/>
            <person name="Crous P."/>
            <person name="Grigoriev I."/>
        </authorList>
    </citation>
    <scope>NUCLEOTIDE SEQUENCE</scope>
    <source>
        <strain evidence="2">CBS 125425</strain>
    </source>
</reference>
<dbReference type="GO" id="GO:0043386">
    <property type="term" value="P:mycotoxin biosynthetic process"/>
    <property type="evidence" value="ECO:0007669"/>
    <property type="project" value="InterPro"/>
</dbReference>
<dbReference type="InterPro" id="IPR021765">
    <property type="entry name" value="UstYa-like"/>
</dbReference>
<dbReference type="OrthoDB" id="3687641at2759"/>
<comment type="caution">
    <text evidence="2">The sequence shown here is derived from an EMBL/GenBank/DDBJ whole genome shotgun (WGS) entry which is preliminary data.</text>
</comment>
<accession>A0A9P4UV68</accession>
<dbReference type="PANTHER" id="PTHR33365">
    <property type="entry name" value="YALI0B05434P"/>
    <property type="match status" value="1"/>
</dbReference>
<proteinExistence type="inferred from homology"/>
<evidence type="ECO:0000313" key="3">
    <source>
        <dbReference type="Proteomes" id="UP000799444"/>
    </source>
</evidence>
<gene>
    <name evidence="2" type="ORF">EJ04DRAFT_453159</name>
</gene>
<evidence type="ECO:0000256" key="1">
    <source>
        <dbReference type="ARBA" id="ARBA00035112"/>
    </source>
</evidence>
<organism evidence="2 3">
    <name type="scientific">Polyplosphaeria fusca</name>
    <dbReference type="NCBI Taxonomy" id="682080"/>
    <lineage>
        <taxon>Eukaryota</taxon>
        <taxon>Fungi</taxon>
        <taxon>Dikarya</taxon>
        <taxon>Ascomycota</taxon>
        <taxon>Pezizomycotina</taxon>
        <taxon>Dothideomycetes</taxon>
        <taxon>Pleosporomycetidae</taxon>
        <taxon>Pleosporales</taxon>
        <taxon>Tetraplosphaeriaceae</taxon>
        <taxon>Polyplosphaeria</taxon>
    </lineage>
</organism>
<dbReference type="EMBL" id="ML996444">
    <property type="protein sequence ID" value="KAF2726541.1"/>
    <property type="molecule type" value="Genomic_DNA"/>
</dbReference>
<keyword evidence="3" id="KW-1185">Reference proteome</keyword>
<sequence length="204" mass="23650">MFARFSHILRWPRLTSSPVPELRHVGLKTSFEHATNHTKYSTYSGPPNTTNAAAWKQLLQPLYFNVSDNELVSSGGLPEQSVKAKNGGYISSLGVYHELHCLVKMRNFLYGHRHSQNLTTDELEYWYDHLDHCIELLRVSSMCTPDLSVYSFTWPMESDASFLDAHSSMPRRCVDWDQVARYMWRRRISLAPTLLFNLPDLLRN</sequence>